<gene>
    <name evidence="2" type="ORF">XmelCFBP4644_00820</name>
</gene>
<dbReference type="Proteomes" id="UP000239865">
    <property type="component" value="Unassembled WGS sequence"/>
</dbReference>
<protein>
    <submittedName>
        <fullName evidence="2">Uncharacterized protein</fullName>
    </submittedName>
</protein>
<evidence type="ECO:0000313" key="2">
    <source>
        <dbReference type="EMBL" id="PPU74508.1"/>
    </source>
</evidence>
<keyword evidence="1" id="KW-0812">Transmembrane</keyword>
<proteinExistence type="predicted"/>
<evidence type="ECO:0000313" key="3">
    <source>
        <dbReference type="Proteomes" id="UP000239865"/>
    </source>
</evidence>
<comment type="caution">
    <text evidence="2">The sequence shown here is derived from an EMBL/GenBank/DDBJ whole genome shotgun (WGS) entry which is preliminary data.</text>
</comment>
<accession>A0A2S7DKX3</accession>
<dbReference type="EMBL" id="MDEH01000001">
    <property type="protein sequence ID" value="PPU74508.1"/>
    <property type="molecule type" value="Genomic_DNA"/>
</dbReference>
<keyword evidence="1" id="KW-1133">Transmembrane helix</keyword>
<feature type="transmembrane region" description="Helical" evidence="1">
    <location>
        <begin position="264"/>
        <end position="283"/>
    </location>
</feature>
<feature type="transmembrane region" description="Helical" evidence="1">
    <location>
        <begin position="129"/>
        <end position="149"/>
    </location>
</feature>
<organism evidence="2 3">
    <name type="scientific">Xanthomonas melonis</name>
    <dbReference type="NCBI Taxonomy" id="56456"/>
    <lineage>
        <taxon>Bacteria</taxon>
        <taxon>Pseudomonadati</taxon>
        <taxon>Pseudomonadota</taxon>
        <taxon>Gammaproteobacteria</taxon>
        <taxon>Lysobacterales</taxon>
        <taxon>Lysobacteraceae</taxon>
        <taxon>Xanthomonas</taxon>
    </lineage>
</organism>
<feature type="transmembrane region" description="Helical" evidence="1">
    <location>
        <begin position="203"/>
        <end position="221"/>
    </location>
</feature>
<feature type="transmembrane region" description="Helical" evidence="1">
    <location>
        <begin position="27"/>
        <end position="48"/>
    </location>
</feature>
<evidence type="ECO:0000256" key="1">
    <source>
        <dbReference type="SAM" id="Phobius"/>
    </source>
</evidence>
<reference evidence="2 3" key="1">
    <citation type="submission" date="2016-08" db="EMBL/GenBank/DDBJ databases">
        <authorList>
            <person name="Seilhamer J.J."/>
        </authorList>
    </citation>
    <scope>NUCLEOTIDE SEQUENCE [LARGE SCALE GENOMIC DNA]</scope>
    <source>
        <strain evidence="2 3">CFBP4644</strain>
    </source>
</reference>
<dbReference type="AlphaFoldDB" id="A0A2S7DKX3"/>
<keyword evidence="1" id="KW-0472">Membrane</keyword>
<name>A0A2S7DKX3_9XANT</name>
<feature type="transmembrane region" description="Helical" evidence="1">
    <location>
        <begin position="233"/>
        <end position="252"/>
    </location>
</feature>
<feature type="transmembrane region" description="Helical" evidence="1">
    <location>
        <begin position="161"/>
        <end position="183"/>
    </location>
</feature>
<sequence length="387" mass="42078">MATARDTDAPQAAPLWRMLRQTFGVDLKWWVPCWGGGMVLTHFLRIGYVPSLSLGDLGVVLSAVALFGGLALLGFLALLVVPAWMIGLMVDQHLLPVPLRAKQNVTPRSALRSYYRHAQLKPGKRRKRVLDRLPVFACAAVLAACYYAVMLLCAHGGHGRVATYGIVAGFCIGASGLTILAVAWDLDRVRRLWPLLRKRRGTLALMLLLYLAFWPLAGFAVGYLAPPTAGADWMYLILSAVMVIMMHWAIYATHRAGFSQRLRVVGPAMLVALLYSGGLLGMVDVSVRKLGIGMLDGVQLQLTEQGCQIVKASWPEAACRRAQPSSPVFVLPAVDIVTRLGSDFYVTQPGGLADESKPRLLIPASQILSWSRVGKSRKVAATAAPTR</sequence>
<feature type="transmembrane region" description="Helical" evidence="1">
    <location>
        <begin position="60"/>
        <end position="90"/>
    </location>
</feature>